<comment type="caution">
    <text evidence="1">The sequence shown here is derived from an EMBL/GenBank/DDBJ whole genome shotgun (WGS) entry which is preliminary data.</text>
</comment>
<sequence>MNTDGLDVQLLISKTLGFTKAISKLSPEERSQFPSQTFGDDYNSLRTLVLTRFPELQKFMPPVALSDMINTGFLVTLQRYGEILTFCEQIYQMLAVVNEEKE</sequence>
<proteinExistence type="predicted"/>
<evidence type="ECO:0000313" key="2">
    <source>
        <dbReference type="Proteomes" id="UP001596052"/>
    </source>
</evidence>
<protein>
    <submittedName>
        <fullName evidence="1">Uncharacterized protein</fullName>
    </submittedName>
</protein>
<keyword evidence="2" id="KW-1185">Reference proteome</keyword>
<dbReference type="EMBL" id="JBHSMQ010000003">
    <property type="protein sequence ID" value="MFC5455357.1"/>
    <property type="molecule type" value="Genomic_DNA"/>
</dbReference>
<gene>
    <name evidence="1" type="ORF">ACFQDI_10855</name>
</gene>
<name>A0ABW0KRI6_9BACT</name>
<reference evidence="2" key="1">
    <citation type="journal article" date="2019" name="Int. J. Syst. Evol. Microbiol.">
        <title>The Global Catalogue of Microorganisms (GCM) 10K type strain sequencing project: providing services to taxonomists for standard genome sequencing and annotation.</title>
        <authorList>
            <consortium name="The Broad Institute Genomics Platform"/>
            <consortium name="The Broad Institute Genome Sequencing Center for Infectious Disease"/>
            <person name="Wu L."/>
            <person name="Ma J."/>
        </authorList>
    </citation>
    <scope>NUCLEOTIDE SEQUENCE [LARGE SCALE GENOMIC DNA]</scope>
    <source>
        <strain evidence="2">CGMCC 4.1469</strain>
    </source>
</reference>
<evidence type="ECO:0000313" key="1">
    <source>
        <dbReference type="EMBL" id="MFC5455357.1"/>
    </source>
</evidence>
<dbReference type="RefSeq" id="WP_377166357.1">
    <property type="nucleotide sequence ID" value="NZ_JBHSMQ010000003.1"/>
</dbReference>
<accession>A0ABW0KRI6</accession>
<organism evidence="1 2">
    <name type="scientific">Prosthecobacter fluviatilis</name>
    <dbReference type="NCBI Taxonomy" id="445931"/>
    <lineage>
        <taxon>Bacteria</taxon>
        <taxon>Pseudomonadati</taxon>
        <taxon>Verrucomicrobiota</taxon>
        <taxon>Verrucomicrobiia</taxon>
        <taxon>Verrucomicrobiales</taxon>
        <taxon>Verrucomicrobiaceae</taxon>
        <taxon>Prosthecobacter</taxon>
    </lineage>
</organism>
<dbReference type="Proteomes" id="UP001596052">
    <property type="component" value="Unassembled WGS sequence"/>
</dbReference>